<accession>A0ABS2AGU7</accession>
<keyword evidence="3" id="KW-1185">Reference proteome</keyword>
<proteinExistence type="predicted"/>
<dbReference type="Proteomes" id="UP000632138">
    <property type="component" value="Unassembled WGS sequence"/>
</dbReference>
<comment type="caution">
    <text evidence="2">The sequence shown here is derived from an EMBL/GenBank/DDBJ whole genome shotgun (WGS) entry which is preliminary data.</text>
</comment>
<keyword evidence="1" id="KW-1133">Transmembrane helix</keyword>
<dbReference type="RefSeq" id="WP_236048277.1">
    <property type="nucleotide sequence ID" value="NZ_JAENHP010000009.1"/>
</dbReference>
<sequence>MSTHPARTRAGTGGGCQVHISWPRRVALIASALVGVLGTAFVAAPASATDPEDRILITAGELNCVDYSQGKIWQTSLNFARARYRFCLSESSDGTVVKPIVQVQFDWPIGDCSLAIGFPRSAEVSCPAGATRKRTIIKFQAYKSINNKPIVFRIPLTVTRPNGRTYTGWCNFTPQNTSTNTTQFALGKQDHPTLTCSGPQYKRLRGIYTISTFGPRGDVADDGAPERILPGGSFQYISQ</sequence>
<dbReference type="EMBL" id="JAENHP010000009">
    <property type="protein sequence ID" value="MBM2619027.1"/>
    <property type="molecule type" value="Genomic_DNA"/>
</dbReference>
<keyword evidence="1" id="KW-0472">Membrane</keyword>
<name>A0ABS2AGU7_9ACTN</name>
<feature type="transmembrane region" description="Helical" evidence="1">
    <location>
        <begin position="26"/>
        <end position="46"/>
    </location>
</feature>
<keyword evidence="1" id="KW-0812">Transmembrane</keyword>
<gene>
    <name evidence="2" type="ORF">JIG36_26065</name>
</gene>
<evidence type="ECO:0000256" key="1">
    <source>
        <dbReference type="SAM" id="Phobius"/>
    </source>
</evidence>
<organism evidence="2 3">
    <name type="scientific">Paractinoplanes ovalisporus</name>
    <dbReference type="NCBI Taxonomy" id="2810368"/>
    <lineage>
        <taxon>Bacteria</taxon>
        <taxon>Bacillati</taxon>
        <taxon>Actinomycetota</taxon>
        <taxon>Actinomycetes</taxon>
        <taxon>Micromonosporales</taxon>
        <taxon>Micromonosporaceae</taxon>
        <taxon>Paractinoplanes</taxon>
    </lineage>
</organism>
<evidence type="ECO:0000313" key="3">
    <source>
        <dbReference type="Proteomes" id="UP000632138"/>
    </source>
</evidence>
<evidence type="ECO:0000313" key="2">
    <source>
        <dbReference type="EMBL" id="MBM2619027.1"/>
    </source>
</evidence>
<reference evidence="2 3" key="1">
    <citation type="submission" date="2021-01" db="EMBL/GenBank/DDBJ databases">
        <title>Actinoplanes sp. nov. LDG1-06 isolated from lichen.</title>
        <authorList>
            <person name="Saeng-In P."/>
            <person name="Phongsopitanun W."/>
            <person name="Kanchanasin P."/>
            <person name="Yuki M."/>
            <person name="Kudo T."/>
            <person name="Ohkuma M."/>
            <person name="Tanasupawat S."/>
        </authorList>
    </citation>
    <scope>NUCLEOTIDE SEQUENCE [LARGE SCALE GENOMIC DNA]</scope>
    <source>
        <strain evidence="2 3">LDG1-06</strain>
    </source>
</reference>
<protein>
    <submittedName>
        <fullName evidence="2">Uncharacterized protein</fullName>
    </submittedName>
</protein>